<dbReference type="Pfam" id="PF00078">
    <property type="entry name" value="RVT_1"/>
    <property type="match status" value="1"/>
</dbReference>
<gene>
    <name evidence="3" type="ORF">SLEP1_g3458</name>
</gene>
<feature type="compositionally biased region" description="Polar residues" evidence="1">
    <location>
        <begin position="1"/>
        <end position="11"/>
    </location>
</feature>
<sequence>MVNKQPETSDSTGEHDTPVLHLTTNEPDYSELHRFSFAGQLLAEDSDIRSGLVYGILKSAWRPKGGLEVHEQSKNTFIFILSDETEKNKIFRESPCAWPPKGMYDSGECPANWVLISPFNLMGPIYPKRCGMLGHIQKSCDDFRWKDDDSNYISQPRPQYGPQLRTVAYSPKKHFGSIQEGAKSQPIYHAKLLPKALDKLETRSSSNPTISTQQRTAINEEDHSTMRREEQQEEERVNHAPALLSPALNAFEGQSPSDMITSSDLSAEPPPPSGATQLNRLLLLNEVMTTPQCFGSRKLPDSPSGIQEQATAQGGFYNSAELGLLLSHKVEAQLSLGNKPYLGKRRRCDTEPSGEPVKQACILPHEAIGQPCSSAQLQESLALGRSEFHKIGSDHCPLVLCLKAIPTIIKKQFRYELKWQLQNGYDGAVIQGWLTNRVGSPLFKMITRLIQPSVIAEMNHELCCSVSDDEIRSIVFQLGAFKAPGVDGFSGCFYQQHWDMVGPDVCKAVRHFFDHSFMPREMNKTRIVLVPKIQNPEFAFIPGRAIQDNILIAHEAFHRLQLKKSGKHNVLALKLDIRKAYDSVDWHCLESILKAHGFCEKWTQMVMQCVSTVSYTIGINGNQTPFFAPQRGLRRGDPLSPYLYLFIADILSRLLLTATAEKKISGYKIRRRSPTISHLLFADDSLVFCRATAQEQQDEKKVCWVGWDRLTQSKHDGGMGFKDLHCFNIAMLARQAWRILQNPNALWVRVLKSLYFPNSSFFDARKGSHPSWAWSSILHGRNLVQLGARWNVGNGQDILIYHDKWVPTLPGFKVTSLPTNNSVFSYVCDLFDDHGDWAAPKLNQLFSSEECWEILKIPTGSCCDSFIWHYDRYGRFSVKSAYLLAIHTSQETHPNHVNPTFSSAEWKHLWKLKVPPKIRVFL</sequence>
<keyword evidence="4" id="KW-1185">Reference proteome</keyword>
<feature type="domain" description="Reverse transcriptase" evidence="2">
    <location>
        <begin position="526"/>
        <end position="697"/>
    </location>
</feature>
<comment type="caution">
    <text evidence="3">The sequence shown here is derived from an EMBL/GenBank/DDBJ whole genome shotgun (WGS) entry which is preliminary data.</text>
</comment>
<dbReference type="PANTHER" id="PTHR46890">
    <property type="entry name" value="NON-LTR RETROLELEMENT REVERSE TRANSCRIPTASE-LIKE PROTEIN-RELATED"/>
    <property type="match status" value="1"/>
</dbReference>
<dbReference type="InterPro" id="IPR052343">
    <property type="entry name" value="Retrotransposon-Effector_Assoc"/>
</dbReference>
<accession>A0AAV5HVY9</accession>
<dbReference type="InterPro" id="IPR000477">
    <property type="entry name" value="RT_dom"/>
</dbReference>
<protein>
    <recommendedName>
        <fullName evidence="2">Reverse transcriptase domain-containing protein</fullName>
    </recommendedName>
</protein>
<name>A0AAV5HVY9_9ROSI</name>
<evidence type="ECO:0000313" key="3">
    <source>
        <dbReference type="EMBL" id="GKU89304.1"/>
    </source>
</evidence>
<organism evidence="3 4">
    <name type="scientific">Rubroshorea leprosula</name>
    <dbReference type="NCBI Taxonomy" id="152421"/>
    <lineage>
        <taxon>Eukaryota</taxon>
        <taxon>Viridiplantae</taxon>
        <taxon>Streptophyta</taxon>
        <taxon>Embryophyta</taxon>
        <taxon>Tracheophyta</taxon>
        <taxon>Spermatophyta</taxon>
        <taxon>Magnoliopsida</taxon>
        <taxon>eudicotyledons</taxon>
        <taxon>Gunneridae</taxon>
        <taxon>Pentapetalae</taxon>
        <taxon>rosids</taxon>
        <taxon>malvids</taxon>
        <taxon>Malvales</taxon>
        <taxon>Dipterocarpaceae</taxon>
        <taxon>Rubroshorea</taxon>
    </lineage>
</organism>
<feature type="region of interest" description="Disordered" evidence="1">
    <location>
        <begin position="1"/>
        <end position="22"/>
    </location>
</feature>
<feature type="region of interest" description="Disordered" evidence="1">
    <location>
        <begin position="252"/>
        <end position="276"/>
    </location>
</feature>
<feature type="compositionally biased region" description="Polar residues" evidence="1">
    <location>
        <begin position="203"/>
        <end position="217"/>
    </location>
</feature>
<dbReference type="AlphaFoldDB" id="A0AAV5HVY9"/>
<dbReference type="PANTHER" id="PTHR46890:SF48">
    <property type="entry name" value="RNA-DIRECTED DNA POLYMERASE"/>
    <property type="match status" value="1"/>
</dbReference>
<feature type="compositionally biased region" description="Polar residues" evidence="1">
    <location>
        <begin position="252"/>
        <end position="265"/>
    </location>
</feature>
<dbReference type="Proteomes" id="UP001054252">
    <property type="component" value="Unassembled WGS sequence"/>
</dbReference>
<dbReference type="EMBL" id="BPVZ01000003">
    <property type="protein sequence ID" value="GKU89304.1"/>
    <property type="molecule type" value="Genomic_DNA"/>
</dbReference>
<evidence type="ECO:0000313" key="4">
    <source>
        <dbReference type="Proteomes" id="UP001054252"/>
    </source>
</evidence>
<feature type="region of interest" description="Disordered" evidence="1">
    <location>
        <begin position="200"/>
        <end position="238"/>
    </location>
</feature>
<reference evidence="3 4" key="1">
    <citation type="journal article" date="2021" name="Commun. Biol.">
        <title>The genome of Shorea leprosula (Dipterocarpaceae) highlights the ecological relevance of drought in aseasonal tropical rainforests.</title>
        <authorList>
            <person name="Ng K.K.S."/>
            <person name="Kobayashi M.J."/>
            <person name="Fawcett J.A."/>
            <person name="Hatakeyama M."/>
            <person name="Paape T."/>
            <person name="Ng C.H."/>
            <person name="Ang C.C."/>
            <person name="Tnah L.H."/>
            <person name="Lee C.T."/>
            <person name="Nishiyama T."/>
            <person name="Sese J."/>
            <person name="O'Brien M.J."/>
            <person name="Copetti D."/>
            <person name="Mohd Noor M.I."/>
            <person name="Ong R.C."/>
            <person name="Putra M."/>
            <person name="Sireger I.Z."/>
            <person name="Indrioko S."/>
            <person name="Kosugi Y."/>
            <person name="Izuno A."/>
            <person name="Isagi Y."/>
            <person name="Lee S.L."/>
            <person name="Shimizu K.K."/>
        </authorList>
    </citation>
    <scope>NUCLEOTIDE SEQUENCE [LARGE SCALE GENOMIC DNA]</scope>
    <source>
        <strain evidence="3">214</strain>
    </source>
</reference>
<proteinExistence type="predicted"/>
<evidence type="ECO:0000256" key="1">
    <source>
        <dbReference type="SAM" id="MobiDB-lite"/>
    </source>
</evidence>
<evidence type="ECO:0000259" key="2">
    <source>
        <dbReference type="Pfam" id="PF00078"/>
    </source>
</evidence>
<feature type="compositionally biased region" description="Basic and acidic residues" evidence="1">
    <location>
        <begin position="218"/>
        <end position="238"/>
    </location>
</feature>